<evidence type="ECO:0000313" key="3">
    <source>
        <dbReference type="EMBL" id="PJA46488.1"/>
    </source>
</evidence>
<keyword evidence="1" id="KW-0812">Transmembrane</keyword>
<evidence type="ECO:0000256" key="1">
    <source>
        <dbReference type="SAM" id="Phobius"/>
    </source>
</evidence>
<dbReference type="AlphaFoldDB" id="A0A2M7XF55"/>
<evidence type="ECO:0000259" key="2">
    <source>
        <dbReference type="Pfam" id="PF18920"/>
    </source>
</evidence>
<feature type="transmembrane region" description="Helical" evidence="1">
    <location>
        <begin position="166"/>
        <end position="189"/>
    </location>
</feature>
<feature type="domain" description="DUF5671" evidence="2">
    <location>
        <begin position="17"/>
        <end position="150"/>
    </location>
</feature>
<name>A0A2M7XF55_9BACT</name>
<organism evidence="3 4">
    <name type="scientific">Candidatus Uhrbacteria bacterium CG_4_9_14_3_um_filter_41_35</name>
    <dbReference type="NCBI Taxonomy" id="1975034"/>
    <lineage>
        <taxon>Bacteria</taxon>
        <taxon>Candidatus Uhriibacteriota</taxon>
    </lineage>
</organism>
<keyword evidence="1" id="KW-0472">Membrane</keyword>
<dbReference type="InterPro" id="IPR043728">
    <property type="entry name" value="DUF5671"/>
</dbReference>
<dbReference type="Proteomes" id="UP000231263">
    <property type="component" value="Unassembled WGS sequence"/>
</dbReference>
<proteinExistence type="predicted"/>
<dbReference type="Pfam" id="PF18920">
    <property type="entry name" value="DUF5671"/>
    <property type="match status" value="1"/>
</dbReference>
<gene>
    <name evidence="3" type="ORF">CO173_01855</name>
</gene>
<reference evidence="4" key="1">
    <citation type="submission" date="2017-09" db="EMBL/GenBank/DDBJ databases">
        <title>Depth-based differentiation of microbial function through sediment-hosted aquifers and enrichment of novel symbionts in the deep terrestrial subsurface.</title>
        <authorList>
            <person name="Probst A.J."/>
            <person name="Ladd B."/>
            <person name="Jarett J.K."/>
            <person name="Geller-Mcgrath D.E."/>
            <person name="Sieber C.M.K."/>
            <person name="Emerson J.B."/>
            <person name="Anantharaman K."/>
            <person name="Thomas B.C."/>
            <person name="Malmstrom R."/>
            <person name="Stieglmeier M."/>
            <person name="Klingl A."/>
            <person name="Woyke T."/>
            <person name="Ryan C.M."/>
            <person name="Banfield J.F."/>
        </authorList>
    </citation>
    <scope>NUCLEOTIDE SEQUENCE [LARGE SCALE GENOMIC DNA]</scope>
</reference>
<feature type="transmembrane region" description="Helical" evidence="1">
    <location>
        <begin position="134"/>
        <end position="154"/>
    </location>
</feature>
<dbReference type="EMBL" id="PFWT01000009">
    <property type="protein sequence ID" value="PJA46488.1"/>
    <property type="molecule type" value="Genomic_DNA"/>
</dbReference>
<protein>
    <recommendedName>
        <fullName evidence="2">DUF5671 domain-containing protein</fullName>
    </recommendedName>
</protein>
<feature type="transmembrane region" description="Helical" evidence="1">
    <location>
        <begin position="62"/>
        <end position="82"/>
    </location>
</feature>
<comment type="caution">
    <text evidence="3">The sequence shown here is derived from an EMBL/GenBank/DDBJ whole genome shotgun (WGS) entry which is preliminary data.</text>
</comment>
<evidence type="ECO:0000313" key="4">
    <source>
        <dbReference type="Proteomes" id="UP000231263"/>
    </source>
</evidence>
<feature type="transmembrane region" description="Helical" evidence="1">
    <location>
        <begin position="21"/>
        <end position="42"/>
    </location>
</feature>
<keyword evidence="1" id="KW-1133">Transmembrane helix</keyword>
<sequence length="322" mass="36790">MAKQESKKSDSRSSAKDVFSYLLMVSMLYVGVVSFITMLWQYTNVQFPDPLELYYNGSLEMIRGAISALVIVWPVMMGMSWLINKDIKNDKHKKNLWIRKWLLYLTLFISALTIIVDLISVTNNFLSGELTTRFALKIVIVLVVALAVFSYYMWELQRDVQEKTLIPKISATVTSVLIVAFVIIGFFIVGSPKSQRAVRMDNQRVSDLQSIQYQILNHWQQKEILPTNIEALKDPLYGVEMQKDPITGTAYEYVVTGELSFKLCATFSASSQMPGASYSTAPVMIDYSGYGRDMMNESWFHDNGYTCFDRAIDPELYKPIKN</sequence>
<feature type="transmembrane region" description="Helical" evidence="1">
    <location>
        <begin position="102"/>
        <end position="122"/>
    </location>
</feature>
<accession>A0A2M7XF55</accession>